<accession>A0A225E5U1</accession>
<dbReference type="RefSeq" id="WP_088253203.1">
    <property type="nucleotide sequence ID" value="NZ_NIDE01000002.1"/>
</dbReference>
<feature type="transmembrane region" description="Helical" evidence="1">
    <location>
        <begin position="12"/>
        <end position="30"/>
    </location>
</feature>
<dbReference type="EMBL" id="NIDE01000002">
    <property type="protein sequence ID" value="OWK45476.1"/>
    <property type="molecule type" value="Genomic_DNA"/>
</dbReference>
<protein>
    <submittedName>
        <fullName evidence="2">Uncharacterized protein</fullName>
    </submittedName>
</protein>
<name>A0A225E5U1_9BACT</name>
<evidence type="ECO:0000313" key="2">
    <source>
        <dbReference type="EMBL" id="OWK45476.1"/>
    </source>
</evidence>
<dbReference type="AlphaFoldDB" id="A0A225E5U1"/>
<sequence>MDKGKADGGMRRAITIGLVAYAALMAYLIVRAGELPRAEHAGELFGYFLIPAGLTGWLARGRRWSWLLIAAVYVAFAAAMFVVVVGNMVAGKK</sequence>
<keyword evidence="3" id="KW-1185">Reference proteome</keyword>
<keyword evidence="1" id="KW-0472">Membrane</keyword>
<keyword evidence="1" id="KW-0812">Transmembrane</keyword>
<organism evidence="2 3">
    <name type="scientific">Fimbriiglobus ruber</name>
    <dbReference type="NCBI Taxonomy" id="1908690"/>
    <lineage>
        <taxon>Bacteria</taxon>
        <taxon>Pseudomonadati</taxon>
        <taxon>Planctomycetota</taxon>
        <taxon>Planctomycetia</taxon>
        <taxon>Gemmatales</taxon>
        <taxon>Gemmataceae</taxon>
        <taxon>Fimbriiglobus</taxon>
    </lineage>
</organism>
<comment type="caution">
    <text evidence="2">The sequence shown here is derived from an EMBL/GenBank/DDBJ whole genome shotgun (WGS) entry which is preliminary data.</text>
</comment>
<gene>
    <name evidence="2" type="ORF">FRUB_01807</name>
</gene>
<evidence type="ECO:0000256" key="1">
    <source>
        <dbReference type="SAM" id="Phobius"/>
    </source>
</evidence>
<dbReference type="Proteomes" id="UP000214646">
    <property type="component" value="Unassembled WGS sequence"/>
</dbReference>
<keyword evidence="1" id="KW-1133">Transmembrane helix</keyword>
<feature type="transmembrane region" description="Helical" evidence="1">
    <location>
        <begin position="42"/>
        <end position="59"/>
    </location>
</feature>
<reference evidence="3" key="1">
    <citation type="submission" date="2017-06" db="EMBL/GenBank/DDBJ databases">
        <title>Genome analysis of Fimbriiglobus ruber SP5, the first member of the order Planctomycetales with confirmed chitinolytic capability.</title>
        <authorList>
            <person name="Ravin N.V."/>
            <person name="Rakitin A.L."/>
            <person name="Ivanova A.A."/>
            <person name="Beletsky A.V."/>
            <person name="Kulichevskaya I.S."/>
            <person name="Mardanov A.V."/>
            <person name="Dedysh S.N."/>
        </authorList>
    </citation>
    <scope>NUCLEOTIDE SEQUENCE [LARGE SCALE GENOMIC DNA]</scope>
    <source>
        <strain evidence="3">SP5</strain>
    </source>
</reference>
<evidence type="ECO:0000313" key="3">
    <source>
        <dbReference type="Proteomes" id="UP000214646"/>
    </source>
</evidence>
<proteinExistence type="predicted"/>
<feature type="transmembrane region" description="Helical" evidence="1">
    <location>
        <begin position="66"/>
        <end position="90"/>
    </location>
</feature>